<dbReference type="SUPFAM" id="SSF102735">
    <property type="entry name" value="Trigger factor ribosome-binding domain"/>
    <property type="match status" value="1"/>
</dbReference>
<evidence type="ECO:0000313" key="3">
    <source>
        <dbReference type="EMBL" id="OIP87689.1"/>
    </source>
</evidence>
<feature type="domain" description="Trigger factor C-terminal" evidence="2">
    <location>
        <begin position="140"/>
        <end position="265"/>
    </location>
</feature>
<dbReference type="Proteomes" id="UP000182344">
    <property type="component" value="Unassembled WGS sequence"/>
</dbReference>
<comment type="caution">
    <text evidence="3">The sequence shown here is derived from an EMBL/GenBank/DDBJ whole genome shotgun (WGS) entry which is preliminary data.</text>
</comment>
<name>A0A1J5HRH6_9BACT</name>
<evidence type="ECO:0000259" key="1">
    <source>
        <dbReference type="Pfam" id="PF05697"/>
    </source>
</evidence>
<accession>A0A1J5HRH6</accession>
<evidence type="ECO:0000259" key="2">
    <source>
        <dbReference type="Pfam" id="PF05698"/>
    </source>
</evidence>
<dbReference type="GO" id="GO:0006457">
    <property type="term" value="P:protein folding"/>
    <property type="evidence" value="ECO:0007669"/>
    <property type="project" value="InterPro"/>
</dbReference>
<feature type="domain" description="Trigger factor ribosome-binding bacterial" evidence="1">
    <location>
        <begin position="4"/>
        <end position="135"/>
    </location>
</feature>
<dbReference type="SUPFAM" id="SSF109998">
    <property type="entry name" value="Triger factor/SurA peptide-binding domain-like"/>
    <property type="match status" value="1"/>
</dbReference>
<dbReference type="Pfam" id="PF05698">
    <property type="entry name" value="Trigger_C"/>
    <property type="match status" value="1"/>
</dbReference>
<dbReference type="AlphaFoldDB" id="A0A1J5HRH6"/>
<dbReference type="STRING" id="1805376.AUK05_00670"/>
<dbReference type="InterPro" id="IPR008880">
    <property type="entry name" value="Trigger_fac_C"/>
</dbReference>
<organism evidence="3 4">
    <name type="scientific">Candidatus Shapirobacteria bacterium CG2_30_35_20</name>
    <dbReference type="NCBI Taxonomy" id="1805376"/>
    <lineage>
        <taxon>Bacteria</taxon>
        <taxon>Candidatus Shapironibacteriota</taxon>
    </lineage>
</organism>
<dbReference type="Pfam" id="PF05697">
    <property type="entry name" value="Trigger_N"/>
    <property type="match status" value="1"/>
</dbReference>
<dbReference type="InterPro" id="IPR036611">
    <property type="entry name" value="Trigger_fac_ribosome-bd_sf"/>
</dbReference>
<gene>
    <name evidence="3" type="ORF">AUK05_00670</name>
</gene>
<protein>
    <submittedName>
        <fullName evidence="3">Uncharacterized protein</fullName>
    </submittedName>
</protein>
<reference evidence="3 4" key="1">
    <citation type="journal article" date="2016" name="Environ. Microbiol.">
        <title>Genomic resolution of a cold subsurface aquifer community provides metabolic insights for novel microbes adapted to high CO concentrations.</title>
        <authorList>
            <person name="Probst A.J."/>
            <person name="Castelle C.J."/>
            <person name="Singh A."/>
            <person name="Brown C.T."/>
            <person name="Anantharaman K."/>
            <person name="Sharon I."/>
            <person name="Hug L.A."/>
            <person name="Burstein D."/>
            <person name="Emerson J.B."/>
            <person name="Thomas B.C."/>
            <person name="Banfield J.F."/>
        </authorList>
    </citation>
    <scope>NUCLEOTIDE SEQUENCE [LARGE SCALE GENOMIC DNA]</scope>
    <source>
        <strain evidence="3">CG2_30_35_20</strain>
    </source>
</reference>
<dbReference type="GO" id="GO:0015031">
    <property type="term" value="P:protein transport"/>
    <property type="evidence" value="ECO:0007669"/>
    <property type="project" value="InterPro"/>
</dbReference>
<dbReference type="Gene3D" id="3.30.70.1050">
    <property type="entry name" value="Trigger factor ribosome-binding domain"/>
    <property type="match status" value="1"/>
</dbReference>
<dbReference type="EMBL" id="MNZO01000010">
    <property type="protein sequence ID" value="OIP87689.1"/>
    <property type="molecule type" value="Genomic_DNA"/>
</dbReference>
<proteinExistence type="predicted"/>
<dbReference type="InterPro" id="IPR008881">
    <property type="entry name" value="Trigger_fac_ribosome-bd_bac"/>
</dbReference>
<evidence type="ECO:0000313" key="4">
    <source>
        <dbReference type="Proteomes" id="UP000182344"/>
    </source>
</evidence>
<dbReference type="InterPro" id="IPR027304">
    <property type="entry name" value="Trigger_fact/SurA_dom_sf"/>
</dbReference>
<sequence>MKTNVKITNHKDKSFILNFNVTIDEIKKEYNHTLSHVAADFETKGFRKGKAPLDIVKNSISPEKMLDEVINHVLSEKYDEIIKDNNLKPVTQPAVKILNPPFDLDKEWQIEITSATIPEIKIKPKAYIEIKKINTDSKLEKEKRTDAVIKVILENSETKIAKIILDNEVERKLTNLIDQIRSASLTFETYLKNKNQNLDELKHELEHQAQDEWTLNLAITQISSEQKLDPTEIEIKDIVSKNPQLTQNPSLVVYLLTQQKVINYLLSLV</sequence>